<organism evidence="14">
    <name type="scientific">Hadrurus spadix</name>
    <dbReference type="NCBI Taxonomy" id="141984"/>
    <lineage>
        <taxon>Eukaryota</taxon>
        <taxon>Metazoa</taxon>
        <taxon>Ecdysozoa</taxon>
        <taxon>Arthropoda</taxon>
        <taxon>Chelicerata</taxon>
        <taxon>Arachnida</taxon>
        <taxon>Scorpiones</taxon>
        <taxon>Iurida</taxon>
        <taxon>Iuroidea</taxon>
        <taxon>Hadrurus</taxon>
    </lineage>
</organism>
<keyword evidence="10" id="KW-0443">Lipid metabolism</keyword>
<dbReference type="GO" id="GO:0004623">
    <property type="term" value="F:phospholipase A2 activity"/>
    <property type="evidence" value="ECO:0007669"/>
    <property type="project" value="UniProtKB-EC"/>
</dbReference>
<dbReference type="GO" id="GO:0050482">
    <property type="term" value="P:arachidonate secretion"/>
    <property type="evidence" value="ECO:0007669"/>
    <property type="project" value="InterPro"/>
</dbReference>
<evidence type="ECO:0000256" key="8">
    <source>
        <dbReference type="ARBA" id="ARBA00022837"/>
    </source>
</evidence>
<comment type="cofactor">
    <cofactor evidence="2">
        <name>Ca(2+)</name>
        <dbReference type="ChEBI" id="CHEBI:29108"/>
    </cofactor>
</comment>
<comment type="similarity">
    <text evidence="4">Belongs to the phospholipase A2 family. Group III subfamily.</text>
</comment>
<dbReference type="InterPro" id="IPR016090">
    <property type="entry name" value="PLA2-like_dom"/>
</dbReference>
<dbReference type="GO" id="GO:0006644">
    <property type="term" value="P:phospholipid metabolic process"/>
    <property type="evidence" value="ECO:0007669"/>
    <property type="project" value="InterPro"/>
</dbReference>
<keyword evidence="8" id="KW-0106">Calcium</keyword>
<feature type="domain" description="Phospholipase A2-like central" evidence="13">
    <location>
        <begin position="110"/>
        <end position="207"/>
    </location>
</feature>
<keyword evidence="6" id="KW-0479">Metal-binding</keyword>
<keyword evidence="11" id="KW-0865">Zymogen</keyword>
<keyword evidence="12" id="KW-0732">Signal</keyword>
<dbReference type="SUPFAM" id="SSF48619">
    <property type="entry name" value="Phospholipase A2, PLA2"/>
    <property type="match status" value="1"/>
</dbReference>
<feature type="signal peptide" evidence="12">
    <location>
        <begin position="1"/>
        <end position="19"/>
    </location>
</feature>
<dbReference type="EMBL" id="GFAH01000436">
    <property type="protein sequence ID" value="JAV47953.1"/>
    <property type="molecule type" value="Transcribed_RNA"/>
</dbReference>
<dbReference type="InterPro" id="IPR033113">
    <property type="entry name" value="PLA2_histidine"/>
</dbReference>
<dbReference type="PROSITE" id="PS00118">
    <property type="entry name" value="PA2_HIS"/>
    <property type="match status" value="1"/>
</dbReference>
<evidence type="ECO:0000259" key="13">
    <source>
        <dbReference type="Pfam" id="PF05826"/>
    </source>
</evidence>
<evidence type="ECO:0000256" key="11">
    <source>
        <dbReference type="ARBA" id="ARBA00023145"/>
    </source>
</evidence>
<evidence type="ECO:0000256" key="7">
    <source>
        <dbReference type="ARBA" id="ARBA00022801"/>
    </source>
</evidence>
<dbReference type="InterPro" id="IPR036444">
    <property type="entry name" value="PLipase_A2_dom_sf"/>
</dbReference>
<dbReference type="GO" id="GO:0046872">
    <property type="term" value="F:metal ion binding"/>
    <property type="evidence" value="ECO:0007669"/>
    <property type="project" value="UniProtKB-KW"/>
</dbReference>
<evidence type="ECO:0000256" key="6">
    <source>
        <dbReference type="ARBA" id="ARBA00022723"/>
    </source>
</evidence>
<evidence type="ECO:0000256" key="3">
    <source>
        <dbReference type="ARBA" id="ARBA00004613"/>
    </source>
</evidence>
<proteinExistence type="inferred from homology"/>
<reference evidence="14" key="1">
    <citation type="submission" date="2016-11" db="EMBL/GenBank/DDBJ databases">
        <title>Venom-gland transcriptomics and venom proteomics of the black-back scorpion (Hadrurus spadix) reveal detectability challenges and an unexplored realm of animal toxin diversity.</title>
        <authorList>
            <person name="Rokyta D.R."/>
            <person name="Ward M.J."/>
        </authorList>
    </citation>
    <scope>NUCLEOTIDE SEQUENCE</scope>
    <source>
        <tissue evidence="14">Venom gland</tissue>
    </source>
</reference>
<keyword evidence="9" id="KW-0442">Lipid degradation</keyword>
<dbReference type="Pfam" id="PF05826">
    <property type="entry name" value="Phospholip_A2_2"/>
    <property type="match status" value="1"/>
</dbReference>
<evidence type="ECO:0000256" key="10">
    <source>
        <dbReference type="ARBA" id="ARBA00023098"/>
    </source>
</evidence>
<evidence type="ECO:0000256" key="5">
    <source>
        <dbReference type="ARBA" id="ARBA00022525"/>
    </source>
</evidence>
<evidence type="ECO:0000256" key="2">
    <source>
        <dbReference type="ARBA" id="ARBA00001913"/>
    </source>
</evidence>
<keyword evidence="5" id="KW-0964">Secreted</keyword>
<dbReference type="GO" id="GO:0016042">
    <property type="term" value="P:lipid catabolic process"/>
    <property type="evidence" value="ECO:0007669"/>
    <property type="project" value="UniProtKB-KW"/>
</dbReference>
<name>A0A1W7RA04_9SCOR</name>
<sequence>MSSIILLVGLLSLVNLALSTENELYLNFEPLTSQRDGWPVARAVRVQFSKRFEEGRESRRMEGCQILESLNDIAREALHTPRHAMKRISKDEMEFFEGRCLSVGESERTIWGTKWCGAGNEAANYSDLGLFDNVDRCCREHDHCDNIPAGKTKYGLKNEGVFTMMNCKCEEKFGKCLDDIDGIISSKPVSAVKYVYFELYGNGCYNVKCENGRSSSGECANGVAEYTGESGVIAKFINLFGD</sequence>
<comment type="catalytic activity">
    <reaction evidence="1">
        <text>a 1,2-diacyl-sn-glycero-3-phosphocholine + H2O = a 1-acyl-sn-glycero-3-phosphocholine + a fatty acid + H(+)</text>
        <dbReference type="Rhea" id="RHEA:15801"/>
        <dbReference type="ChEBI" id="CHEBI:15377"/>
        <dbReference type="ChEBI" id="CHEBI:15378"/>
        <dbReference type="ChEBI" id="CHEBI:28868"/>
        <dbReference type="ChEBI" id="CHEBI:57643"/>
        <dbReference type="ChEBI" id="CHEBI:58168"/>
        <dbReference type="EC" id="3.1.1.4"/>
    </reaction>
</comment>
<protein>
    <submittedName>
        <fullName evidence="14">Phospholipase A2</fullName>
    </submittedName>
</protein>
<evidence type="ECO:0000256" key="12">
    <source>
        <dbReference type="SAM" id="SignalP"/>
    </source>
</evidence>
<comment type="subcellular location">
    <subcellularLocation>
        <location evidence="3">Secreted</location>
    </subcellularLocation>
</comment>
<dbReference type="AlphaFoldDB" id="A0A1W7RA04"/>
<dbReference type="PANTHER" id="PTHR12253">
    <property type="entry name" value="RH14732P"/>
    <property type="match status" value="1"/>
</dbReference>
<dbReference type="Gene3D" id="1.20.90.10">
    <property type="entry name" value="Phospholipase A2 domain"/>
    <property type="match status" value="1"/>
</dbReference>
<evidence type="ECO:0000256" key="4">
    <source>
        <dbReference type="ARBA" id="ARBA00009659"/>
    </source>
</evidence>
<feature type="chain" id="PRO_5012213344" evidence="12">
    <location>
        <begin position="20"/>
        <end position="242"/>
    </location>
</feature>
<evidence type="ECO:0000313" key="14">
    <source>
        <dbReference type="EMBL" id="JAV47953.1"/>
    </source>
</evidence>
<evidence type="ECO:0000256" key="1">
    <source>
        <dbReference type="ARBA" id="ARBA00001604"/>
    </source>
</evidence>
<keyword evidence="7" id="KW-0378">Hydrolase</keyword>
<dbReference type="GO" id="GO:0005576">
    <property type="term" value="C:extracellular region"/>
    <property type="evidence" value="ECO:0007669"/>
    <property type="project" value="UniProtKB-SubCell"/>
</dbReference>
<accession>A0A1W7RA04</accession>
<evidence type="ECO:0000256" key="9">
    <source>
        <dbReference type="ARBA" id="ARBA00022963"/>
    </source>
</evidence>